<evidence type="ECO:0000256" key="8">
    <source>
        <dbReference type="ARBA" id="ARBA00023012"/>
    </source>
</evidence>
<dbReference type="Proteomes" id="UP001500466">
    <property type="component" value="Unassembled WGS sequence"/>
</dbReference>
<protein>
    <recommendedName>
        <fullName evidence="2">histidine kinase</fullName>
        <ecNumber evidence="2">2.7.13.3</ecNumber>
    </recommendedName>
</protein>
<keyword evidence="12" id="KW-1185">Reference proteome</keyword>
<feature type="domain" description="Histidine kinase" evidence="10">
    <location>
        <begin position="492"/>
        <end position="713"/>
    </location>
</feature>
<evidence type="ECO:0000259" key="10">
    <source>
        <dbReference type="PROSITE" id="PS50109"/>
    </source>
</evidence>
<comment type="catalytic activity">
    <reaction evidence="1">
        <text>ATP + protein L-histidine = ADP + protein N-phospho-L-histidine.</text>
        <dbReference type="EC" id="2.7.13.3"/>
    </reaction>
</comment>
<dbReference type="Pfam" id="PF13589">
    <property type="entry name" value="HATPase_c_3"/>
    <property type="match status" value="1"/>
</dbReference>
<evidence type="ECO:0000256" key="9">
    <source>
        <dbReference type="SAM" id="Coils"/>
    </source>
</evidence>
<evidence type="ECO:0000256" key="7">
    <source>
        <dbReference type="ARBA" id="ARBA00022840"/>
    </source>
</evidence>
<dbReference type="SMART" id="SM00387">
    <property type="entry name" value="HATPase_c"/>
    <property type="match status" value="1"/>
</dbReference>
<keyword evidence="4" id="KW-0808">Transferase</keyword>
<name>A0ABP9GMX7_9ACTN</name>
<dbReference type="InterPro" id="IPR004358">
    <property type="entry name" value="Sig_transdc_His_kin-like_C"/>
</dbReference>
<dbReference type="InterPro" id="IPR005467">
    <property type="entry name" value="His_kinase_dom"/>
</dbReference>
<dbReference type="InterPro" id="IPR003594">
    <property type="entry name" value="HATPase_dom"/>
</dbReference>
<comment type="caution">
    <text evidence="11">The sequence shown here is derived from an EMBL/GenBank/DDBJ whole genome shotgun (WGS) entry which is preliminary data.</text>
</comment>
<dbReference type="Gene3D" id="3.30.565.10">
    <property type="entry name" value="Histidine kinase-like ATPase, C-terminal domain"/>
    <property type="match status" value="2"/>
</dbReference>
<sequence>MGHPLRFSPHVLRRIGEELVQHPDYGIMELVRNAYDADARHCRITLSDAAEPGGSMEVSDNGEGMTVDQLASGFLLIGSSGKTSGTNRYSKSGRRKVGEKGLGRIAALRLGRRVCVQTRPASEPGTEYTLDIDWDRIDSAHAVEDITHDIRRRQTAEPPGTRIVVRDLRDGFGEAHAERLARGLVLLCGPPNPQGDFVVTCDAPGYAALERNVLRPWEKFTSFVEYRLVAELDADGQARAVLHNWAGEGEFTGEHGDVAVDRTARTRWRQPVTQFHAPAARLEVWMFNLNPGASAELRHVQQDTPGLRDWLRELGGVHLFHRGLRVQPYGDRGDDWLGINLRRAASPEVRPSTNNSFGCLWVDDPEDLLLPKTDRSGFADNTPFLELQAFARCALDWAAQMRMDKREARRVGRVRKTRDRAAAAEDELNQALEAAGQHTPTLFESDALPSDVARIKLAAREVVASKQEEIEALREDLLLYRTLATVGTSTAVFAHESMQPAARITTLLKSVRTRLRKAVDETLFVTKFEGPLETSISSADTVHTFARLPLDLLAKRKRRPEDVDVDSACEETAKLFKRYLDLRNIEVQLHLDSRPSTVRTTIADLESIVSNLLANAAHTLTQVPSEQRARVIRISTQSNESTVVLAVDDSGPGITGLKPHEIWQPGRTTRDNGTGLGLTIVRDIVADLRGRHEAKENGELGGASIVIELPASKAAAGH</sequence>
<accession>A0ABP9GMX7</accession>
<evidence type="ECO:0000256" key="1">
    <source>
        <dbReference type="ARBA" id="ARBA00000085"/>
    </source>
</evidence>
<keyword evidence="8" id="KW-0902">Two-component regulatory system</keyword>
<reference evidence="12" key="1">
    <citation type="journal article" date="2019" name="Int. J. Syst. Evol. Microbiol.">
        <title>The Global Catalogue of Microorganisms (GCM) 10K type strain sequencing project: providing services to taxonomists for standard genome sequencing and annotation.</title>
        <authorList>
            <consortium name="The Broad Institute Genomics Platform"/>
            <consortium name="The Broad Institute Genome Sequencing Center for Infectious Disease"/>
            <person name="Wu L."/>
            <person name="Ma J."/>
        </authorList>
    </citation>
    <scope>NUCLEOTIDE SEQUENCE [LARGE SCALE GENOMIC DNA]</scope>
    <source>
        <strain evidence="12">JCM 17986</strain>
    </source>
</reference>
<keyword evidence="6" id="KW-0418">Kinase</keyword>
<gene>
    <name evidence="11" type="ORF">GCM10023205_01530</name>
</gene>
<evidence type="ECO:0000256" key="3">
    <source>
        <dbReference type="ARBA" id="ARBA00022553"/>
    </source>
</evidence>
<evidence type="ECO:0000313" key="12">
    <source>
        <dbReference type="Proteomes" id="UP001500466"/>
    </source>
</evidence>
<evidence type="ECO:0000256" key="4">
    <source>
        <dbReference type="ARBA" id="ARBA00022679"/>
    </source>
</evidence>
<organism evidence="11 12">
    <name type="scientific">Yinghuangia aomiensis</name>
    <dbReference type="NCBI Taxonomy" id="676205"/>
    <lineage>
        <taxon>Bacteria</taxon>
        <taxon>Bacillati</taxon>
        <taxon>Actinomycetota</taxon>
        <taxon>Actinomycetes</taxon>
        <taxon>Kitasatosporales</taxon>
        <taxon>Streptomycetaceae</taxon>
        <taxon>Yinghuangia</taxon>
    </lineage>
</organism>
<dbReference type="EC" id="2.7.13.3" evidence="2"/>
<dbReference type="SUPFAM" id="SSF55874">
    <property type="entry name" value="ATPase domain of HSP90 chaperone/DNA topoisomerase II/histidine kinase"/>
    <property type="match status" value="2"/>
</dbReference>
<keyword evidence="9" id="KW-0175">Coiled coil</keyword>
<feature type="coiled-coil region" evidence="9">
    <location>
        <begin position="414"/>
        <end position="476"/>
    </location>
</feature>
<dbReference type="PRINTS" id="PR00344">
    <property type="entry name" value="BCTRLSENSOR"/>
</dbReference>
<evidence type="ECO:0000256" key="6">
    <source>
        <dbReference type="ARBA" id="ARBA00022777"/>
    </source>
</evidence>
<dbReference type="InterPro" id="IPR036890">
    <property type="entry name" value="HATPase_C_sf"/>
</dbReference>
<dbReference type="PROSITE" id="PS50109">
    <property type="entry name" value="HIS_KIN"/>
    <property type="match status" value="1"/>
</dbReference>
<keyword evidence="5" id="KW-0547">Nucleotide-binding</keyword>
<evidence type="ECO:0000256" key="2">
    <source>
        <dbReference type="ARBA" id="ARBA00012438"/>
    </source>
</evidence>
<dbReference type="RefSeq" id="WP_345673230.1">
    <property type="nucleotide sequence ID" value="NZ_BAABHS010000001.1"/>
</dbReference>
<keyword evidence="3" id="KW-0597">Phosphoprotein</keyword>
<keyword evidence="7" id="KW-0067">ATP-binding</keyword>
<dbReference type="EMBL" id="BAABHS010000001">
    <property type="protein sequence ID" value="GAA4945565.1"/>
    <property type="molecule type" value="Genomic_DNA"/>
</dbReference>
<proteinExistence type="predicted"/>
<dbReference type="PANTHER" id="PTHR43065:SF10">
    <property type="entry name" value="PEROXIDE STRESS-ACTIVATED HISTIDINE KINASE MAK3"/>
    <property type="match status" value="1"/>
</dbReference>
<evidence type="ECO:0000256" key="5">
    <source>
        <dbReference type="ARBA" id="ARBA00022741"/>
    </source>
</evidence>
<dbReference type="Pfam" id="PF02518">
    <property type="entry name" value="HATPase_c"/>
    <property type="match status" value="1"/>
</dbReference>
<dbReference type="PANTHER" id="PTHR43065">
    <property type="entry name" value="SENSOR HISTIDINE KINASE"/>
    <property type="match status" value="1"/>
</dbReference>
<evidence type="ECO:0000313" key="11">
    <source>
        <dbReference type="EMBL" id="GAA4945565.1"/>
    </source>
</evidence>